<evidence type="ECO:0000313" key="9">
    <source>
        <dbReference type="Proteomes" id="UP000002280"/>
    </source>
</evidence>
<dbReference type="SMART" id="SM00408">
    <property type="entry name" value="IGc2"/>
    <property type="match status" value="2"/>
</dbReference>
<evidence type="ECO:0000256" key="2">
    <source>
        <dbReference type="ARBA" id="ARBA00022737"/>
    </source>
</evidence>
<dbReference type="eggNOG" id="ENOG502RYEX">
    <property type="taxonomic scope" value="Eukaryota"/>
</dbReference>
<evidence type="ECO:0000256" key="6">
    <source>
        <dbReference type="SAM" id="Phobius"/>
    </source>
</evidence>
<dbReference type="FunFam" id="2.60.40.10:FF:000033">
    <property type="entry name" value="Killer cell immunoglobulin-like receptor"/>
    <property type="match status" value="2"/>
</dbReference>
<dbReference type="InterPro" id="IPR003598">
    <property type="entry name" value="Ig_sub2"/>
</dbReference>
<dbReference type="Proteomes" id="UP000002280">
    <property type="component" value="Chromosome 4"/>
</dbReference>
<dbReference type="SUPFAM" id="SSF48726">
    <property type="entry name" value="Immunoglobulin"/>
    <property type="match status" value="4"/>
</dbReference>
<dbReference type="PANTHER" id="PTHR11738:SF157">
    <property type="entry name" value="T-CELL-INTERACTING, ACTIVATING RECEPTOR ON MYELOID CELLS PROTEIN 1"/>
    <property type="match status" value="1"/>
</dbReference>
<dbReference type="AlphaFoldDB" id="F7BGE4"/>
<dbReference type="HOGENOM" id="CLU_021100_2_2_1"/>
<reference evidence="8" key="2">
    <citation type="submission" date="2025-08" db="UniProtKB">
        <authorList>
            <consortium name="Ensembl"/>
        </authorList>
    </citation>
    <scope>IDENTIFICATION</scope>
</reference>
<dbReference type="GO" id="GO:0002764">
    <property type="term" value="P:immune response-regulating signaling pathway"/>
    <property type="evidence" value="ECO:0000318"/>
    <property type="project" value="GO_Central"/>
</dbReference>
<dbReference type="GeneTree" id="ENSGT01150000286974"/>
<dbReference type="InterPro" id="IPR036179">
    <property type="entry name" value="Ig-like_dom_sf"/>
</dbReference>
<dbReference type="SMART" id="SM00409">
    <property type="entry name" value="IG"/>
    <property type="match status" value="4"/>
</dbReference>
<evidence type="ECO:0000256" key="5">
    <source>
        <dbReference type="ARBA" id="ARBA00023319"/>
    </source>
</evidence>
<keyword evidence="9" id="KW-1185">Reference proteome</keyword>
<name>F7BGE4_MONDO</name>
<dbReference type="InterPro" id="IPR007110">
    <property type="entry name" value="Ig-like_dom"/>
</dbReference>
<keyword evidence="6" id="KW-1133">Transmembrane helix</keyword>
<reference evidence="8 9" key="1">
    <citation type="journal article" date="2007" name="Nature">
        <title>Genome of the marsupial Monodelphis domestica reveals innovation in non-coding sequences.</title>
        <authorList>
            <person name="Mikkelsen T.S."/>
            <person name="Wakefield M.J."/>
            <person name="Aken B."/>
            <person name="Amemiya C.T."/>
            <person name="Chang J.L."/>
            <person name="Duke S."/>
            <person name="Garber M."/>
            <person name="Gentles A.J."/>
            <person name="Goodstadt L."/>
            <person name="Heger A."/>
            <person name="Jurka J."/>
            <person name="Kamal M."/>
            <person name="Mauceli E."/>
            <person name="Searle S.M."/>
            <person name="Sharpe T."/>
            <person name="Baker M.L."/>
            <person name="Batzer M.A."/>
            <person name="Benos P.V."/>
            <person name="Belov K."/>
            <person name="Clamp M."/>
            <person name="Cook A."/>
            <person name="Cuff J."/>
            <person name="Das R."/>
            <person name="Davidow L."/>
            <person name="Deakin J.E."/>
            <person name="Fazzari M.J."/>
            <person name="Glass J.L."/>
            <person name="Grabherr M."/>
            <person name="Greally J.M."/>
            <person name="Gu W."/>
            <person name="Hore T.A."/>
            <person name="Huttley G.A."/>
            <person name="Kleber M."/>
            <person name="Jirtle R.L."/>
            <person name="Koina E."/>
            <person name="Lee J.T."/>
            <person name="Mahony S."/>
            <person name="Marra M.A."/>
            <person name="Miller R.D."/>
            <person name="Nicholls R.D."/>
            <person name="Oda M."/>
            <person name="Papenfuss A.T."/>
            <person name="Parra Z.E."/>
            <person name="Pollock D.D."/>
            <person name="Ray D.A."/>
            <person name="Schein J.E."/>
            <person name="Speed T.P."/>
            <person name="Thompson K."/>
            <person name="VandeBerg J.L."/>
            <person name="Wade C.M."/>
            <person name="Walker J.A."/>
            <person name="Waters P.D."/>
            <person name="Webber C."/>
            <person name="Weidman J.R."/>
            <person name="Xie X."/>
            <person name="Zody M.C."/>
            <person name="Baldwin J."/>
            <person name="Abdouelleil A."/>
            <person name="Abdulkadir J."/>
            <person name="Abebe A."/>
            <person name="Abera B."/>
            <person name="Abreu J."/>
            <person name="Acer S.C."/>
            <person name="Aftuck L."/>
            <person name="Alexander A."/>
            <person name="An P."/>
            <person name="Anderson E."/>
            <person name="Anderson S."/>
            <person name="Arachi H."/>
            <person name="Azer M."/>
            <person name="Bachantsang P."/>
            <person name="Barry A."/>
            <person name="Bayul T."/>
            <person name="Berlin A."/>
            <person name="Bessette D."/>
            <person name="Bloom T."/>
            <person name="Bloom T."/>
            <person name="Boguslavskiy L."/>
            <person name="Bonnet C."/>
            <person name="Boukhgalter B."/>
            <person name="Bourzgui I."/>
            <person name="Brown A."/>
            <person name="Cahill P."/>
            <person name="Channer S."/>
            <person name="Cheshatsang Y."/>
            <person name="Chuda L."/>
            <person name="Citroen M."/>
            <person name="Collymore A."/>
            <person name="Cooke P."/>
            <person name="Costello M."/>
            <person name="D'Aco K."/>
            <person name="Daza R."/>
            <person name="De Haan G."/>
            <person name="DeGray S."/>
            <person name="DeMaso C."/>
            <person name="Dhargay N."/>
            <person name="Dooley K."/>
            <person name="Dooley E."/>
            <person name="Doricent M."/>
            <person name="Dorje P."/>
            <person name="Dorjee K."/>
            <person name="Dupes A."/>
            <person name="Elong R."/>
            <person name="Falk J."/>
            <person name="Farina A."/>
            <person name="Faro S."/>
            <person name="Ferguson D."/>
            <person name="Fisher S."/>
            <person name="Foley C.D."/>
            <person name="Franke A."/>
            <person name="Friedrich D."/>
            <person name="Gadbois L."/>
            <person name="Gearin G."/>
            <person name="Gearin C.R."/>
            <person name="Giannoukos G."/>
            <person name="Goode T."/>
            <person name="Graham J."/>
            <person name="Grandbois E."/>
            <person name="Grewal S."/>
            <person name="Gyaltsen K."/>
            <person name="Hafez N."/>
            <person name="Hagos B."/>
            <person name="Hall J."/>
            <person name="Henson C."/>
            <person name="Hollinger A."/>
            <person name="Honan T."/>
            <person name="Huard M.D."/>
            <person name="Hughes L."/>
            <person name="Hurhula B."/>
            <person name="Husby M.E."/>
            <person name="Kamat A."/>
            <person name="Kanga B."/>
            <person name="Kashin S."/>
            <person name="Khazanovich D."/>
            <person name="Kisner P."/>
            <person name="Lance K."/>
            <person name="Lara M."/>
            <person name="Lee W."/>
            <person name="Lennon N."/>
            <person name="Letendre F."/>
            <person name="LeVine R."/>
            <person name="Lipovsky A."/>
            <person name="Liu X."/>
            <person name="Liu J."/>
            <person name="Liu S."/>
            <person name="Lokyitsang T."/>
            <person name="Lokyitsang Y."/>
            <person name="Lubonja R."/>
            <person name="Lui A."/>
            <person name="MacDonald P."/>
            <person name="Magnisalis V."/>
            <person name="Maru K."/>
            <person name="Matthews C."/>
            <person name="McCusker W."/>
            <person name="McDonough S."/>
            <person name="Mehta T."/>
            <person name="Meldrim J."/>
            <person name="Meneus L."/>
            <person name="Mihai O."/>
            <person name="Mihalev A."/>
            <person name="Mihova T."/>
            <person name="Mittelman R."/>
            <person name="Mlenga V."/>
            <person name="Montmayeur A."/>
            <person name="Mulrain L."/>
            <person name="Navidi A."/>
            <person name="Naylor J."/>
            <person name="Negash T."/>
            <person name="Nguyen T."/>
            <person name="Nguyen N."/>
            <person name="Nicol R."/>
            <person name="Norbu C."/>
            <person name="Norbu N."/>
            <person name="Novod N."/>
            <person name="O'Neill B."/>
            <person name="Osman S."/>
            <person name="Markiewicz E."/>
            <person name="Oyono O.L."/>
            <person name="Patti C."/>
            <person name="Phunkhang P."/>
            <person name="Pierre F."/>
            <person name="Priest M."/>
            <person name="Raghuraman S."/>
            <person name="Rege F."/>
            <person name="Reyes R."/>
            <person name="Rise C."/>
            <person name="Rogov P."/>
            <person name="Ross K."/>
            <person name="Ryan E."/>
            <person name="Settipalli S."/>
            <person name="Shea T."/>
            <person name="Sherpa N."/>
            <person name="Shi L."/>
            <person name="Shih D."/>
            <person name="Sparrow T."/>
            <person name="Spaulding J."/>
            <person name="Stalker J."/>
            <person name="Stange-Thomann N."/>
            <person name="Stavropoulos S."/>
            <person name="Stone C."/>
            <person name="Strader C."/>
            <person name="Tesfaye S."/>
            <person name="Thomson T."/>
            <person name="Thoulutsang Y."/>
            <person name="Thoulutsang D."/>
            <person name="Topham K."/>
            <person name="Topping I."/>
            <person name="Tsamla T."/>
            <person name="Vassiliev H."/>
            <person name="Vo A."/>
            <person name="Wangchuk T."/>
            <person name="Wangdi T."/>
            <person name="Weiand M."/>
            <person name="Wilkinson J."/>
            <person name="Wilson A."/>
            <person name="Yadav S."/>
            <person name="Young G."/>
            <person name="Yu Q."/>
            <person name="Zembek L."/>
            <person name="Zhong D."/>
            <person name="Zimmer A."/>
            <person name="Zwirko Z."/>
            <person name="Jaffe D.B."/>
            <person name="Alvarez P."/>
            <person name="Brockman W."/>
            <person name="Butler J."/>
            <person name="Chin C."/>
            <person name="Gnerre S."/>
            <person name="MacCallum I."/>
            <person name="Graves J.A."/>
            <person name="Ponting C.P."/>
            <person name="Breen M."/>
            <person name="Samollow P.B."/>
            <person name="Lander E.S."/>
            <person name="Lindblad-Toh K."/>
        </authorList>
    </citation>
    <scope>NUCLEOTIDE SEQUENCE [LARGE SCALE GENOMIC DNA]</scope>
</reference>
<protein>
    <recommendedName>
        <fullName evidence="7">Ig-like domain-containing protein</fullName>
    </recommendedName>
</protein>
<dbReference type="FunFam" id="2.60.40.10:FF:000049">
    <property type="entry name" value="Leukocyte immunoglobulin-like receptor subfamily B member 1"/>
    <property type="match status" value="2"/>
</dbReference>
<evidence type="ECO:0000313" key="8">
    <source>
        <dbReference type="Ensembl" id="ENSMODP00000006064.4"/>
    </source>
</evidence>
<keyword evidence="3" id="KW-1015">Disulfide bond</keyword>
<keyword evidence="1" id="KW-0732">Signal</keyword>
<dbReference type="InterPro" id="IPR013783">
    <property type="entry name" value="Ig-like_fold"/>
</dbReference>
<keyword evidence="5" id="KW-0393">Immunoglobulin domain</keyword>
<evidence type="ECO:0000256" key="1">
    <source>
        <dbReference type="ARBA" id="ARBA00022729"/>
    </source>
</evidence>
<feature type="transmembrane region" description="Helical" evidence="6">
    <location>
        <begin position="436"/>
        <end position="457"/>
    </location>
</feature>
<keyword evidence="2" id="KW-0677">Repeat</keyword>
<evidence type="ECO:0000259" key="7">
    <source>
        <dbReference type="PROSITE" id="PS50835"/>
    </source>
</evidence>
<dbReference type="STRING" id="13616.ENSMODP00000006064"/>
<dbReference type="InterPro" id="IPR003599">
    <property type="entry name" value="Ig_sub"/>
</dbReference>
<dbReference type="PROSITE" id="PS50835">
    <property type="entry name" value="IG_LIKE"/>
    <property type="match status" value="2"/>
</dbReference>
<proteinExistence type="predicted"/>
<dbReference type="InParanoid" id="F7BGE4"/>
<dbReference type="InterPro" id="IPR050412">
    <property type="entry name" value="Ig-like_Receptors_ImmuneReg"/>
</dbReference>
<evidence type="ECO:0000256" key="4">
    <source>
        <dbReference type="ARBA" id="ARBA00023180"/>
    </source>
</evidence>
<dbReference type="Pfam" id="PF13895">
    <property type="entry name" value="Ig_2"/>
    <property type="match status" value="3"/>
</dbReference>
<dbReference type="Ensembl" id="ENSMODT00000006193.4">
    <property type="protein sequence ID" value="ENSMODP00000006064.4"/>
    <property type="gene ID" value="ENSMODG00000004909.4"/>
</dbReference>
<dbReference type="OMA" id="YTCLYES"/>
<reference evidence="8" key="3">
    <citation type="submission" date="2025-09" db="UniProtKB">
        <authorList>
            <consortium name="Ensembl"/>
        </authorList>
    </citation>
    <scope>IDENTIFICATION</scope>
</reference>
<feature type="domain" description="Ig-like" evidence="7">
    <location>
        <begin position="238"/>
        <end position="321"/>
    </location>
</feature>
<evidence type="ECO:0000256" key="3">
    <source>
        <dbReference type="ARBA" id="ARBA00023157"/>
    </source>
</evidence>
<feature type="domain" description="Ig-like" evidence="7">
    <location>
        <begin position="38"/>
        <end position="130"/>
    </location>
</feature>
<sequence>MPAGLPLVAVSGHYGRPPGGGRIADFLPSLFPGVFPEPAISISPHSTISPGMTATIWCRISQRAPDQDVVFALLEAESLEPLQRQSLAETSADFVLPSARAQEAGSYRCIYYTKKAPYRGSHLSRAQELTVLGQLPKPTLCAQPGLVASAGTKITFWCSRPKLSSLGKVTFTLWKNRTQKPLQQQVSAEPWTSFLVPLVRPEHTGSYSCTYRENMPSSRDSEPSDLLELVVPGSLPKPSLSALPSLVVEPGTHVTLQCRQPPKSPLWGVTFTLLKAGTPQPLQSQSPSGTSAVFPLLSVRAQDAGNYSCVYSSRTVLYQVSKPSEVLEIWVTDALPKPSLSAWPAPEVVSGASVTLVCQGATWKTRYVLHKERGEEILPSMDIAQEGAHFFLTRVTPKHSGNYSCSYQVSTNPSLWTKLSDPLELIVRASVPSNTLIITLSCISLLFCAFLLTFLCCRSIPMGKSGEEAEEIKKWFRPEVSTARFGTFPNVVSLPVSLLPGASLGNGPRR</sequence>
<keyword evidence="6" id="KW-0812">Transmembrane</keyword>
<accession>F7BGE4</accession>
<dbReference type="PANTHER" id="PTHR11738">
    <property type="entry name" value="MHC CLASS I NK CELL RECEPTOR"/>
    <property type="match status" value="1"/>
</dbReference>
<organism evidence="8 9">
    <name type="scientific">Monodelphis domestica</name>
    <name type="common">Gray short-tailed opossum</name>
    <dbReference type="NCBI Taxonomy" id="13616"/>
    <lineage>
        <taxon>Eukaryota</taxon>
        <taxon>Metazoa</taxon>
        <taxon>Chordata</taxon>
        <taxon>Craniata</taxon>
        <taxon>Vertebrata</taxon>
        <taxon>Euteleostomi</taxon>
        <taxon>Mammalia</taxon>
        <taxon>Metatheria</taxon>
        <taxon>Didelphimorphia</taxon>
        <taxon>Didelphidae</taxon>
        <taxon>Monodelphis</taxon>
    </lineage>
</organism>
<dbReference type="GO" id="GO:0005886">
    <property type="term" value="C:plasma membrane"/>
    <property type="evidence" value="ECO:0000318"/>
    <property type="project" value="GO_Central"/>
</dbReference>
<dbReference type="Gene3D" id="2.60.40.10">
    <property type="entry name" value="Immunoglobulins"/>
    <property type="match status" value="4"/>
</dbReference>
<keyword evidence="4" id="KW-0325">Glycoprotein</keyword>
<keyword evidence="6" id="KW-0472">Membrane</keyword>